<comment type="caution">
    <text evidence="6">The sequence shown here is derived from an EMBL/GenBank/DDBJ whole genome shotgun (WGS) entry which is preliminary data.</text>
</comment>
<dbReference type="Proteomes" id="UP001597548">
    <property type="component" value="Unassembled WGS sequence"/>
</dbReference>
<evidence type="ECO:0000259" key="5">
    <source>
        <dbReference type="PROSITE" id="PS01124"/>
    </source>
</evidence>
<evidence type="ECO:0000256" key="4">
    <source>
        <dbReference type="SAM" id="Phobius"/>
    </source>
</evidence>
<reference evidence="7" key="1">
    <citation type="journal article" date="2019" name="Int. J. Syst. Evol. Microbiol.">
        <title>The Global Catalogue of Microorganisms (GCM) 10K type strain sequencing project: providing services to taxonomists for standard genome sequencing and annotation.</title>
        <authorList>
            <consortium name="The Broad Institute Genomics Platform"/>
            <consortium name="The Broad Institute Genome Sequencing Center for Infectious Disease"/>
            <person name="Wu L."/>
            <person name="Ma J."/>
        </authorList>
    </citation>
    <scope>NUCLEOTIDE SEQUENCE [LARGE SCALE GENOMIC DNA]</scope>
    <source>
        <strain evidence="7">KCTC 32514</strain>
    </source>
</reference>
<dbReference type="RefSeq" id="WP_379660214.1">
    <property type="nucleotide sequence ID" value="NZ_JBHUOS010000014.1"/>
</dbReference>
<keyword evidence="2" id="KW-0238">DNA-binding</keyword>
<evidence type="ECO:0000313" key="7">
    <source>
        <dbReference type="Proteomes" id="UP001597548"/>
    </source>
</evidence>
<dbReference type="Pfam" id="PF12833">
    <property type="entry name" value="HTH_18"/>
    <property type="match status" value="1"/>
</dbReference>
<dbReference type="PANTHER" id="PTHR43280:SF29">
    <property type="entry name" value="ARAC-FAMILY TRANSCRIPTIONAL REGULATOR"/>
    <property type="match status" value="1"/>
</dbReference>
<dbReference type="SUPFAM" id="SSF46689">
    <property type="entry name" value="Homeodomain-like"/>
    <property type="match status" value="1"/>
</dbReference>
<dbReference type="PANTHER" id="PTHR43280">
    <property type="entry name" value="ARAC-FAMILY TRANSCRIPTIONAL REGULATOR"/>
    <property type="match status" value="1"/>
</dbReference>
<dbReference type="SMART" id="SM00342">
    <property type="entry name" value="HTH_ARAC"/>
    <property type="match status" value="1"/>
</dbReference>
<feature type="transmembrane region" description="Helical" evidence="4">
    <location>
        <begin position="27"/>
        <end position="50"/>
    </location>
</feature>
<dbReference type="InterPro" id="IPR018062">
    <property type="entry name" value="HTH_AraC-typ_CS"/>
</dbReference>
<keyword evidence="3" id="KW-0804">Transcription</keyword>
<organism evidence="6 7">
    <name type="scientific">Psychroserpens luteus</name>
    <dbReference type="NCBI Taxonomy" id="1434066"/>
    <lineage>
        <taxon>Bacteria</taxon>
        <taxon>Pseudomonadati</taxon>
        <taxon>Bacteroidota</taxon>
        <taxon>Flavobacteriia</taxon>
        <taxon>Flavobacteriales</taxon>
        <taxon>Flavobacteriaceae</taxon>
        <taxon>Psychroserpens</taxon>
    </lineage>
</organism>
<keyword evidence="1" id="KW-0805">Transcription regulation</keyword>
<accession>A0ABW5ZWK9</accession>
<protein>
    <submittedName>
        <fullName evidence="6">Helix-turn-helix domain-containing protein</fullName>
    </submittedName>
</protein>
<feature type="transmembrane region" description="Helical" evidence="4">
    <location>
        <begin position="56"/>
        <end position="75"/>
    </location>
</feature>
<keyword evidence="4" id="KW-0472">Membrane</keyword>
<keyword evidence="4" id="KW-1133">Transmembrane helix</keyword>
<evidence type="ECO:0000256" key="3">
    <source>
        <dbReference type="ARBA" id="ARBA00023163"/>
    </source>
</evidence>
<dbReference type="Gene3D" id="1.10.10.60">
    <property type="entry name" value="Homeodomain-like"/>
    <property type="match status" value="2"/>
</dbReference>
<keyword evidence="4" id="KW-0812">Transmembrane</keyword>
<dbReference type="InterPro" id="IPR018060">
    <property type="entry name" value="HTH_AraC"/>
</dbReference>
<keyword evidence="7" id="KW-1185">Reference proteome</keyword>
<dbReference type="PROSITE" id="PS00041">
    <property type="entry name" value="HTH_ARAC_FAMILY_1"/>
    <property type="match status" value="1"/>
</dbReference>
<dbReference type="InterPro" id="IPR009057">
    <property type="entry name" value="Homeodomain-like_sf"/>
</dbReference>
<evidence type="ECO:0000313" key="6">
    <source>
        <dbReference type="EMBL" id="MFD2917419.1"/>
    </source>
</evidence>
<evidence type="ECO:0000256" key="2">
    <source>
        <dbReference type="ARBA" id="ARBA00023125"/>
    </source>
</evidence>
<dbReference type="PROSITE" id="PS01124">
    <property type="entry name" value="HTH_ARAC_FAMILY_2"/>
    <property type="match status" value="1"/>
</dbReference>
<name>A0ABW5ZWK9_9FLAO</name>
<evidence type="ECO:0000256" key="1">
    <source>
        <dbReference type="ARBA" id="ARBA00023015"/>
    </source>
</evidence>
<feature type="domain" description="HTH araC/xylS-type" evidence="5">
    <location>
        <begin position="112"/>
        <end position="213"/>
    </location>
</feature>
<sequence>MLYRHEKSNKKQVNNTVLIKTKWLKRILIIGIILCVVWFISLNIFIDIISSGFYRFYPLWIGMSILIYWVGYTAILQKQLYNQRTEIRNKLKSNKISKPETNNGITTFTKLESVILTNKIFLEPSVSLTTLSKEFNLSEGYISTLINTNSDLNFNDFINSLRINEAKEMLSNIEYDNYTIIAIGLEAGFNSKSSFYSAFKKFTNKTPNEYKKYVRNL</sequence>
<gene>
    <name evidence="6" type="ORF">ACFS29_17325</name>
</gene>
<proteinExistence type="predicted"/>
<dbReference type="EMBL" id="JBHUOS010000014">
    <property type="protein sequence ID" value="MFD2917419.1"/>
    <property type="molecule type" value="Genomic_DNA"/>
</dbReference>